<reference evidence="1 2" key="1">
    <citation type="submission" date="2020-02" db="EMBL/GenBank/DDBJ databases">
        <authorList>
            <person name="Zheng R.K."/>
            <person name="Sun C.M."/>
        </authorList>
    </citation>
    <scope>NUCLEOTIDE SEQUENCE [LARGE SCALE GENOMIC DNA]</scope>
    <source>
        <strain evidence="2">zrk13</strain>
    </source>
</reference>
<sequence length="1052" mass="120516">MNEKYYFDDKTFVIQDYNKQKPFASFLPGIAGKKGIPMWCFYVNRGQAVSSFGLRDKNGPILEFSPANTAYQNTDRIGFRTFVKLDGTVIEVFGHNDDVSVNRVMNITKEAVEIVETNQTHQFQMTVRYFTLPNEGVAGLIRRVTFTDLSDTTRAFEIADGVNQLIPLGISNAVYKEMSNLFRSFVEVQHLEDQYAYLKVKASTGDTAEVKQVEEGSFYVSYVNGIQQAPLIDKALLYEHDTSFTTPYGFIQSSVRDIMASPQVDQNKFPCGFTLYQGTLSAGETVRIDTLIGAAKTDCLVEQLLSTIDSSYFDRKQEENKQVIDELLTPVATKSAFPIFDEYVKQNQLDNVLRGGYPFILESKNKDYTYHLYSRKHGDLERDYNFFVIEPEFYSQGNANFRDVCQNRRNDVYFEPRVYDANVHMFASLIQHDGYNPLSVMGLKFTYTGDVNRLCKDVFKEHADLMVPILSGLFSPGDVMNALRMNDIELDMDDATLFEHIMSDVEVHYQSAFGEGYWIDHFTYILDLVENTINVYPDRLEELVFKRQDYRFFLSPATVYPKTEKMVQRSDGAVRQYGAINHYDKEKVHRLELQEGTNWMKNQHGHPVETNLFGKLFMLVVNKISQLDPYGLGIEMEADKPGWNDAMNGLPGLFGSGTSETFEILRVARFLQSVLEDQPQQEIPLIAEFVPFMKAIEKVLDESPMDYWHATNDIRDAYMKETRFGASETVTVHSQDITSFVHRIVQKLENAVEQIKALDAEIVPTFLTYEATEFEVVQNEQGIVYTHYGMPKVHVNAFELQSLPAFLEAPARLLKISTDTTFNKQMVQSIKQSGVYDATLKMYKTSDDLTDASFEIGRIKAFSKGWLERESNFLHMTYKYLYGLLKSGLYDEFYQEIETNLVCFMDPEVYGRSTLENSSFIATSNNPDPALHGQGFVARLSGSTAEMLSIWSYMMMGPHPFIMDDNKLTLNLKPVLQQEWFDDQHQVQFRLLNQVTVTYVNETGLATYDDNIMIDKILVDGVQLNQPKIQGNLAQQVRNGDINTITIYWKKQ</sequence>
<evidence type="ECO:0000313" key="2">
    <source>
        <dbReference type="Proteomes" id="UP000514720"/>
    </source>
</evidence>
<keyword evidence="2" id="KW-1185">Reference proteome</keyword>
<dbReference type="Proteomes" id="UP000514720">
    <property type="component" value="Chromosome"/>
</dbReference>
<proteinExistence type="predicted"/>
<dbReference type="AlphaFoldDB" id="A0A7L7KQE1"/>
<name>A0A7L7KQE1_9MOLU</name>
<dbReference type="EMBL" id="CP048914">
    <property type="protein sequence ID" value="QMS84436.1"/>
    <property type="molecule type" value="Genomic_DNA"/>
</dbReference>
<dbReference type="SUPFAM" id="SSF48208">
    <property type="entry name" value="Six-hairpin glycosidases"/>
    <property type="match status" value="1"/>
</dbReference>
<dbReference type="KEGG" id="xcl:G4Z02_01315"/>
<accession>A0A7L7KQE1</accession>
<dbReference type="GO" id="GO:0005975">
    <property type="term" value="P:carbohydrate metabolic process"/>
    <property type="evidence" value="ECO:0007669"/>
    <property type="project" value="InterPro"/>
</dbReference>
<dbReference type="RefSeq" id="WP_258878049.1">
    <property type="nucleotide sequence ID" value="NZ_CP048914.1"/>
</dbReference>
<evidence type="ECO:0000313" key="1">
    <source>
        <dbReference type="EMBL" id="QMS84436.1"/>
    </source>
</evidence>
<organism evidence="1 2">
    <name type="scientific">Candidatus Xianfuyuplasma coldseepsis</name>
    <dbReference type="NCBI Taxonomy" id="2782163"/>
    <lineage>
        <taxon>Bacteria</taxon>
        <taxon>Bacillati</taxon>
        <taxon>Mycoplasmatota</taxon>
        <taxon>Mollicutes</taxon>
        <taxon>Candidatus Izemoplasmatales</taxon>
        <taxon>Candidatus Izemoplasmataceae</taxon>
        <taxon>Candidatus Xianfuyuplasma</taxon>
    </lineage>
</organism>
<gene>
    <name evidence="1" type="ORF">G4Z02_01315</name>
</gene>
<protein>
    <submittedName>
        <fullName evidence="1">Cellobiose phosphorylase</fullName>
    </submittedName>
</protein>
<dbReference type="InterPro" id="IPR008928">
    <property type="entry name" value="6-hairpin_glycosidase_sf"/>
</dbReference>